<dbReference type="OrthoDB" id="119583at2"/>
<dbReference type="RefSeq" id="WP_026603015.1">
    <property type="nucleotide sequence ID" value="NZ_CP014476.1"/>
</dbReference>
<sequence>MADLLHAERLQPSLLDRLTDEAPDKRAETREQRVMSLRQLRQSVLRDLSWLLNTAAFESMVNLADYPFVARSVLNYGTPVLSGVSLTGIDVKKIERKVRQAINDFEPRILADSLSVELAKADDQMNHKALSFRIEGDLWAQPLPIHLYIRSDLDLETGEISVKELDG</sequence>
<keyword evidence="3" id="KW-1185">Reference proteome</keyword>
<dbReference type="PANTHER" id="PTHR38595">
    <property type="entry name" value="CYTOPLASMIC PROTEIN-RELATED"/>
    <property type="match status" value="1"/>
</dbReference>
<dbReference type="Proteomes" id="UP000030512">
    <property type="component" value="Chromosome"/>
</dbReference>
<dbReference type="InterPro" id="IPR053176">
    <property type="entry name" value="T6SS_TssE1-like"/>
</dbReference>
<dbReference type="Pfam" id="PF04965">
    <property type="entry name" value="GPW_gp25"/>
    <property type="match status" value="1"/>
</dbReference>
<dbReference type="AlphaFoldDB" id="A0A126T5C4"/>
<dbReference type="NCBIfam" id="TIGR03357">
    <property type="entry name" value="VI_zyme"/>
    <property type="match status" value="1"/>
</dbReference>
<reference evidence="2 3" key="1">
    <citation type="journal article" date="2015" name="Environ. Microbiol.">
        <title>Methane oxidation coupled to nitrate reduction under hypoxia by the Gammaproteobacterium Methylomonas denitrificans, sp. nov. type strain FJG1.</title>
        <authorList>
            <person name="Kits K.D."/>
            <person name="Klotz M.G."/>
            <person name="Stein L.Y."/>
        </authorList>
    </citation>
    <scope>NUCLEOTIDE SEQUENCE [LARGE SCALE GENOMIC DNA]</scope>
    <source>
        <strain evidence="2 3">FJG1</strain>
    </source>
</reference>
<protein>
    <submittedName>
        <fullName evidence="2">Type VI secretion system lysozyme</fullName>
    </submittedName>
</protein>
<dbReference type="InterPro" id="IPR017737">
    <property type="entry name" value="TssE1-like"/>
</dbReference>
<dbReference type="InterPro" id="IPR007048">
    <property type="entry name" value="IraD/Gp25-like"/>
</dbReference>
<evidence type="ECO:0000313" key="3">
    <source>
        <dbReference type="Proteomes" id="UP000030512"/>
    </source>
</evidence>
<dbReference type="STRING" id="1538553.JT25_012510"/>
<accession>A0A126T5C4</accession>
<dbReference type="SUPFAM" id="SSF160719">
    <property type="entry name" value="gpW/gp25-like"/>
    <property type="match status" value="1"/>
</dbReference>
<proteinExistence type="predicted"/>
<name>A0A126T5C4_9GAMM</name>
<organism evidence="2 3">
    <name type="scientific">Methylomonas denitrificans</name>
    <dbReference type="NCBI Taxonomy" id="1538553"/>
    <lineage>
        <taxon>Bacteria</taxon>
        <taxon>Pseudomonadati</taxon>
        <taxon>Pseudomonadota</taxon>
        <taxon>Gammaproteobacteria</taxon>
        <taxon>Methylococcales</taxon>
        <taxon>Methylococcaceae</taxon>
        <taxon>Methylomonas</taxon>
    </lineage>
</organism>
<evidence type="ECO:0000313" key="2">
    <source>
        <dbReference type="EMBL" id="AMK77289.1"/>
    </source>
</evidence>
<feature type="domain" description="IraD/Gp25-like" evidence="1">
    <location>
        <begin position="39"/>
        <end position="142"/>
    </location>
</feature>
<evidence type="ECO:0000259" key="1">
    <source>
        <dbReference type="Pfam" id="PF04965"/>
    </source>
</evidence>
<dbReference type="KEGG" id="mdn:JT25_012510"/>
<dbReference type="PANTHER" id="PTHR38595:SF1">
    <property type="entry name" value="TYPE VI SECRETION SYSTEM COMPONENT TSSE1"/>
    <property type="match status" value="1"/>
</dbReference>
<dbReference type="EMBL" id="CP014476">
    <property type="protein sequence ID" value="AMK77289.1"/>
    <property type="molecule type" value="Genomic_DNA"/>
</dbReference>
<gene>
    <name evidence="2" type="ORF">JT25_012510</name>
</gene>